<sequence length="74" mass="7805">MTEQMILNVQGMDCAGCEQRLTAAVQRLEGVRSAAADHTTGVLEVELAPGADRDAVAARVAEAGYTVTDQEVRS</sequence>
<evidence type="ECO:0000313" key="2">
    <source>
        <dbReference type="EMBL" id="MEU0707678.1"/>
    </source>
</evidence>
<evidence type="ECO:0000313" key="3">
    <source>
        <dbReference type="Proteomes" id="UP001550378"/>
    </source>
</evidence>
<dbReference type="InterPro" id="IPR006121">
    <property type="entry name" value="HMA_dom"/>
</dbReference>
<dbReference type="EMBL" id="JBEXZR010000006">
    <property type="protein sequence ID" value="MEU0707678.1"/>
    <property type="molecule type" value="Genomic_DNA"/>
</dbReference>
<dbReference type="Proteomes" id="UP001550378">
    <property type="component" value="Unassembled WGS sequence"/>
</dbReference>
<dbReference type="CDD" id="cd00371">
    <property type="entry name" value="HMA"/>
    <property type="match status" value="1"/>
</dbReference>
<feature type="domain" description="HMA" evidence="1">
    <location>
        <begin position="3"/>
        <end position="68"/>
    </location>
</feature>
<comment type="caution">
    <text evidence="2">The sequence shown here is derived from an EMBL/GenBank/DDBJ whole genome shotgun (WGS) entry which is preliminary data.</text>
</comment>
<organism evidence="2 3">
    <name type="scientific">Streptomyces lavendulocolor</name>
    <dbReference type="NCBI Taxonomy" id="67316"/>
    <lineage>
        <taxon>Bacteria</taxon>
        <taxon>Bacillati</taxon>
        <taxon>Actinomycetota</taxon>
        <taxon>Actinomycetes</taxon>
        <taxon>Kitasatosporales</taxon>
        <taxon>Streptomycetaceae</taxon>
        <taxon>Streptomyces</taxon>
    </lineage>
</organism>
<evidence type="ECO:0000259" key="1">
    <source>
        <dbReference type="PROSITE" id="PS50846"/>
    </source>
</evidence>
<proteinExistence type="predicted"/>
<dbReference type="InterPro" id="IPR036163">
    <property type="entry name" value="HMA_dom_sf"/>
</dbReference>
<keyword evidence="3" id="KW-1185">Reference proteome</keyword>
<dbReference type="Pfam" id="PF00403">
    <property type="entry name" value="HMA"/>
    <property type="match status" value="1"/>
</dbReference>
<reference evidence="2 3" key="1">
    <citation type="submission" date="2024-06" db="EMBL/GenBank/DDBJ databases">
        <title>The Natural Products Discovery Center: Release of the First 8490 Sequenced Strains for Exploring Actinobacteria Biosynthetic Diversity.</title>
        <authorList>
            <person name="Kalkreuter E."/>
            <person name="Kautsar S.A."/>
            <person name="Yang D."/>
            <person name="Bader C.D."/>
            <person name="Teijaro C.N."/>
            <person name="Fluegel L."/>
            <person name="Davis C.M."/>
            <person name="Simpson J.R."/>
            <person name="Lauterbach L."/>
            <person name="Steele A.D."/>
            <person name="Gui C."/>
            <person name="Meng S."/>
            <person name="Li G."/>
            <person name="Viehrig K."/>
            <person name="Ye F."/>
            <person name="Su P."/>
            <person name="Kiefer A.F."/>
            <person name="Nichols A."/>
            <person name="Cepeda A.J."/>
            <person name="Yan W."/>
            <person name="Fan B."/>
            <person name="Jiang Y."/>
            <person name="Adhikari A."/>
            <person name="Zheng C.-J."/>
            <person name="Schuster L."/>
            <person name="Cowan T.M."/>
            <person name="Smanski M.J."/>
            <person name="Chevrette M.G."/>
            <person name="De Carvalho L.P.S."/>
            <person name="Shen B."/>
        </authorList>
    </citation>
    <scope>NUCLEOTIDE SEQUENCE [LARGE SCALE GENOMIC DNA]</scope>
    <source>
        <strain evidence="2 3">NPDC006337</strain>
    </source>
</reference>
<dbReference type="PROSITE" id="PS50846">
    <property type="entry name" value="HMA_2"/>
    <property type="match status" value="1"/>
</dbReference>
<dbReference type="Gene3D" id="3.30.70.100">
    <property type="match status" value="1"/>
</dbReference>
<dbReference type="SUPFAM" id="SSF55008">
    <property type="entry name" value="HMA, heavy metal-associated domain"/>
    <property type="match status" value="1"/>
</dbReference>
<dbReference type="RefSeq" id="WP_345131862.1">
    <property type="nucleotide sequence ID" value="NZ_JBEXZO010000027.1"/>
</dbReference>
<protein>
    <submittedName>
        <fullName evidence="2">Heavy metal-associated domain-containing protein</fullName>
    </submittedName>
</protein>
<gene>
    <name evidence="2" type="ORF">ABZ508_09935</name>
</gene>
<accession>A0ABV2W2B9</accession>
<name>A0ABV2W2B9_9ACTN</name>